<gene>
    <name evidence="1" type="ORF">C7B82_12665</name>
</gene>
<dbReference type="OrthoDB" id="465307at2"/>
<reference evidence="1 2" key="2">
    <citation type="submission" date="2018-03" db="EMBL/GenBank/DDBJ databases">
        <title>The ancient ancestry and fast evolution of plastids.</title>
        <authorList>
            <person name="Moore K.R."/>
            <person name="Magnabosco C."/>
            <person name="Momper L."/>
            <person name="Gold D.A."/>
            <person name="Bosak T."/>
            <person name="Fournier G.P."/>
        </authorList>
    </citation>
    <scope>NUCLEOTIDE SEQUENCE [LARGE SCALE GENOMIC DNA]</scope>
    <source>
        <strain evidence="1 2">ULC18</strain>
    </source>
</reference>
<protein>
    <submittedName>
        <fullName evidence="1">Uncharacterized protein</fullName>
    </submittedName>
</protein>
<keyword evidence="2" id="KW-1185">Reference proteome</keyword>
<evidence type="ECO:0000313" key="1">
    <source>
        <dbReference type="EMBL" id="PSB28781.1"/>
    </source>
</evidence>
<comment type="caution">
    <text evidence="1">The sequence shown here is derived from an EMBL/GenBank/DDBJ whole genome shotgun (WGS) entry which is preliminary data.</text>
</comment>
<evidence type="ECO:0000313" key="2">
    <source>
        <dbReference type="Proteomes" id="UP000239576"/>
    </source>
</evidence>
<sequence length="69" mass="8156">MSSTDLALYIEQTDSMTKPWLLAQLRLLKLQERRDSLSEAEYLQEITDIHQHMMSLGEWWQGIEDEVFG</sequence>
<organism evidence="1 2">
    <name type="scientific">Stenomitos frigidus ULC18</name>
    <dbReference type="NCBI Taxonomy" id="2107698"/>
    <lineage>
        <taxon>Bacteria</taxon>
        <taxon>Bacillati</taxon>
        <taxon>Cyanobacteriota</taxon>
        <taxon>Cyanophyceae</taxon>
        <taxon>Leptolyngbyales</taxon>
        <taxon>Leptolyngbyaceae</taxon>
        <taxon>Stenomitos</taxon>
    </lineage>
</organism>
<dbReference type="EMBL" id="PVWK01000074">
    <property type="protein sequence ID" value="PSB28781.1"/>
    <property type="molecule type" value="Genomic_DNA"/>
</dbReference>
<name>A0A2T1E7R5_9CYAN</name>
<accession>A0A2T1E7R5</accession>
<dbReference type="Proteomes" id="UP000239576">
    <property type="component" value="Unassembled WGS sequence"/>
</dbReference>
<reference evidence="2" key="1">
    <citation type="submission" date="2018-02" db="EMBL/GenBank/DDBJ databases">
        <authorList>
            <person name="Moore K."/>
            <person name="Momper L."/>
        </authorList>
    </citation>
    <scope>NUCLEOTIDE SEQUENCE [LARGE SCALE GENOMIC DNA]</scope>
    <source>
        <strain evidence="2">ULC18</strain>
    </source>
</reference>
<proteinExistence type="predicted"/>
<dbReference type="AlphaFoldDB" id="A0A2T1E7R5"/>